<reference evidence="1 2" key="1">
    <citation type="submission" date="2019-10" db="EMBL/GenBank/DDBJ databases">
        <title>Genomic and transcriptomic insights into the perfect genentic adaptation of a filamentous nitrogen-fixing cyanobacterium to rice fields.</title>
        <authorList>
            <person name="Chen Z."/>
        </authorList>
    </citation>
    <scope>NUCLEOTIDE SEQUENCE [LARGE SCALE GENOMIC DNA]</scope>
    <source>
        <strain evidence="1">CCNUC1</strain>
    </source>
</reference>
<dbReference type="KEGG" id="nsh:GXM_02508"/>
<organism evidence="1 2">
    <name type="scientific">Nostoc sphaeroides CCNUC1</name>
    <dbReference type="NCBI Taxonomy" id="2653204"/>
    <lineage>
        <taxon>Bacteria</taxon>
        <taxon>Bacillati</taxon>
        <taxon>Cyanobacteriota</taxon>
        <taxon>Cyanophyceae</taxon>
        <taxon>Nostocales</taxon>
        <taxon>Nostocaceae</taxon>
        <taxon>Nostoc</taxon>
    </lineage>
</organism>
<accession>A0A5P8VX71</accession>
<dbReference type="AlphaFoldDB" id="A0A5P8VX71"/>
<proteinExistence type="predicted"/>
<name>A0A5P8VX71_9NOSO</name>
<gene>
    <name evidence="1" type="ORF">GXM_02508</name>
</gene>
<evidence type="ECO:0000313" key="2">
    <source>
        <dbReference type="Proteomes" id="UP000326678"/>
    </source>
</evidence>
<protein>
    <submittedName>
        <fullName evidence="1">Uncharacterized protein</fullName>
    </submittedName>
</protein>
<dbReference type="Proteomes" id="UP000326678">
    <property type="component" value="Chromosome Gxm1"/>
</dbReference>
<evidence type="ECO:0000313" key="1">
    <source>
        <dbReference type="EMBL" id="QFS45033.1"/>
    </source>
</evidence>
<sequence length="47" mass="5178">MGGKCDRLIQSPHLQAVPEILGFVPQPNLHNCSLITFNQFTALVSNK</sequence>
<keyword evidence="2" id="KW-1185">Reference proteome</keyword>
<dbReference type="EMBL" id="CP045226">
    <property type="protein sequence ID" value="QFS45033.1"/>
    <property type="molecule type" value="Genomic_DNA"/>
</dbReference>